<reference evidence="2 3" key="1">
    <citation type="submission" date="2020-08" db="EMBL/GenBank/DDBJ databases">
        <title>Genomic Encyclopedia of Type Strains, Phase IV (KMG-IV): sequencing the most valuable type-strain genomes for metagenomic binning, comparative biology and taxonomic classification.</title>
        <authorList>
            <person name="Goeker M."/>
        </authorList>
    </citation>
    <scope>NUCLEOTIDE SEQUENCE [LARGE SCALE GENOMIC DNA]</scope>
    <source>
        <strain evidence="2 3">DSM 106739</strain>
    </source>
</reference>
<evidence type="ECO:0000256" key="1">
    <source>
        <dbReference type="SAM" id="Phobius"/>
    </source>
</evidence>
<gene>
    <name evidence="2" type="ORF">GGR36_001420</name>
</gene>
<dbReference type="EMBL" id="JACIET010000001">
    <property type="protein sequence ID" value="MBB4012112.1"/>
    <property type="molecule type" value="Genomic_DNA"/>
</dbReference>
<comment type="caution">
    <text evidence="2">The sequence shown here is derived from an EMBL/GenBank/DDBJ whole genome shotgun (WGS) entry which is preliminary data.</text>
</comment>
<feature type="transmembrane region" description="Helical" evidence="1">
    <location>
        <begin position="167"/>
        <end position="189"/>
    </location>
</feature>
<feature type="transmembrane region" description="Helical" evidence="1">
    <location>
        <begin position="6"/>
        <end position="28"/>
    </location>
</feature>
<dbReference type="AlphaFoldDB" id="A0A840BKG4"/>
<dbReference type="Proteomes" id="UP000561045">
    <property type="component" value="Unassembled WGS sequence"/>
</dbReference>
<keyword evidence="3" id="KW-1185">Reference proteome</keyword>
<evidence type="ECO:0000313" key="3">
    <source>
        <dbReference type="Proteomes" id="UP000561045"/>
    </source>
</evidence>
<sequence length="190" mass="20753">MFALQGLGPSAAALLSIILLFCGIELAGKRLRLLMRRSRFLFLAIALLYTFGTPGTRISPYFPEISPTEEGLRLAVLHAGRLLGMLALVAVMLERLDRVGVAAGLLACLLPFRRLGFKPERAVVRLVMTLELATAGAKKTDWRDWLDPTGASPSELVDLRSVVVPNWSFGDAMILPALACAVVLLVRWLQ</sequence>
<keyword evidence="1 2" id="KW-0812">Transmembrane</keyword>
<accession>A0A840BKG4</accession>
<feature type="transmembrane region" description="Helical" evidence="1">
    <location>
        <begin position="40"/>
        <end position="62"/>
    </location>
</feature>
<keyword evidence="1" id="KW-0472">Membrane</keyword>
<feature type="transmembrane region" description="Helical" evidence="1">
    <location>
        <begin position="100"/>
        <end position="117"/>
    </location>
</feature>
<dbReference type="RefSeq" id="WP_183633566.1">
    <property type="nucleotide sequence ID" value="NZ_BAABLE010000011.1"/>
</dbReference>
<protein>
    <submittedName>
        <fullName evidence="2">Energy-coupling factor transporter transmembrane protein EcfT</fullName>
    </submittedName>
</protein>
<proteinExistence type="predicted"/>
<feature type="transmembrane region" description="Helical" evidence="1">
    <location>
        <begin position="74"/>
        <end position="93"/>
    </location>
</feature>
<keyword evidence="1" id="KW-1133">Transmembrane helix</keyword>
<organism evidence="2 3">
    <name type="scientific">Niveibacterium umoris</name>
    <dbReference type="NCBI Taxonomy" id="1193620"/>
    <lineage>
        <taxon>Bacteria</taxon>
        <taxon>Pseudomonadati</taxon>
        <taxon>Pseudomonadota</taxon>
        <taxon>Betaproteobacteria</taxon>
        <taxon>Rhodocyclales</taxon>
        <taxon>Rhodocyclaceae</taxon>
        <taxon>Niveibacterium</taxon>
    </lineage>
</organism>
<name>A0A840BKG4_9RHOO</name>
<evidence type="ECO:0000313" key="2">
    <source>
        <dbReference type="EMBL" id="MBB4012112.1"/>
    </source>
</evidence>